<sequence length="168" mass="18922">MSLENLMVSIKKSKKLFKNIKIRLRINLDSSRDDRIQPASLSPRRTVVTTADHASGYSIPCRRLRVIHGRFLFDNAGKGTHVATPRVAVSSRFSNFARAGTSSRVVQAASELSVASCQRGLVNPRGTTRVAIIYTRLNFILHLFSNHNASKHLQSLYEILHYLIKTYE</sequence>
<proteinExistence type="predicted"/>
<comment type="caution">
    <text evidence="1">The sequence shown here is derived from an EMBL/GenBank/DDBJ whole genome shotgun (WGS) entry which is preliminary data.</text>
</comment>
<gene>
    <name evidence="1" type="ORF">DY000_02031957</name>
</gene>
<reference evidence="1 2" key="1">
    <citation type="journal article" date="2020" name="BMC Genomics">
        <title>Intraspecific diversification of the crop wild relative Brassica cretica Lam. using demographic model selection.</title>
        <authorList>
            <person name="Kioukis A."/>
            <person name="Michalopoulou V.A."/>
            <person name="Briers L."/>
            <person name="Pirintsos S."/>
            <person name="Studholme D.J."/>
            <person name="Pavlidis P."/>
            <person name="Sarris P.F."/>
        </authorList>
    </citation>
    <scope>NUCLEOTIDE SEQUENCE [LARGE SCALE GENOMIC DNA]</scope>
    <source>
        <strain evidence="2">cv. PFS-1207/04</strain>
    </source>
</reference>
<name>A0ABQ7DPH3_BRACR</name>
<evidence type="ECO:0000313" key="1">
    <source>
        <dbReference type="EMBL" id="KAF3579767.1"/>
    </source>
</evidence>
<accession>A0ABQ7DPH3</accession>
<dbReference type="Proteomes" id="UP000266723">
    <property type="component" value="Unassembled WGS sequence"/>
</dbReference>
<dbReference type="EMBL" id="QGKV02000649">
    <property type="protein sequence ID" value="KAF3579767.1"/>
    <property type="molecule type" value="Genomic_DNA"/>
</dbReference>
<organism evidence="1 2">
    <name type="scientific">Brassica cretica</name>
    <name type="common">Mustard</name>
    <dbReference type="NCBI Taxonomy" id="69181"/>
    <lineage>
        <taxon>Eukaryota</taxon>
        <taxon>Viridiplantae</taxon>
        <taxon>Streptophyta</taxon>
        <taxon>Embryophyta</taxon>
        <taxon>Tracheophyta</taxon>
        <taxon>Spermatophyta</taxon>
        <taxon>Magnoliopsida</taxon>
        <taxon>eudicotyledons</taxon>
        <taxon>Gunneridae</taxon>
        <taxon>Pentapetalae</taxon>
        <taxon>rosids</taxon>
        <taxon>malvids</taxon>
        <taxon>Brassicales</taxon>
        <taxon>Brassicaceae</taxon>
        <taxon>Brassiceae</taxon>
        <taxon>Brassica</taxon>
    </lineage>
</organism>
<keyword evidence="2" id="KW-1185">Reference proteome</keyword>
<evidence type="ECO:0000313" key="2">
    <source>
        <dbReference type="Proteomes" id="UP000266723"/>
    </source>
</evidence>
<protein>
    <submittedName>
        <fullName evidence="1">Uncharacterized protein</fullName>
    </submittedName>
</protein>